<dbReference type="InterPro" id="IPR000433">
    <property type="entry name" value="Znf_ZZ"/>
</dbReference>
<dbReference type="Proteomes" id="UP000767238">
    <property type="component" value="Unassembled WGS sequence"/>
</dbReference>
<dbReference type="PROSITE" id="PS00018">
    <property type="entry name" value="EF_HAND_1"/>
    <property type="match status" value="2"/>
</dbReference>
<dbReference type="InterPro" id="IPR011992">
    <property type="entry name" value="EF-hand-dom_pair"/>
</dbReference>
<dbReference type="Gene3D" id="3.30.60.90">
    <property type="match status" value="1"/>
</dbReference>
<feature type="non-terminal residue" evidence="12">
    <location>
        <position position="1"/>
    </location>
</feature>
<keyword evidence="2" id="KW-0677">Repeat</keyword>
<dbReference type="PROSITE" id="PS50135">
    <property type="entry name" value="ZF_ZZ_2"/>
    <property type="match status" value="1"/>
</dbReference>
<keyword evidence="3 6" id="KW-0863">Zinc-finger</keyword>
<evidence type="ECO:0000256" key="7">
    <source>
        <dbReference type="SAM" id="Coils"/>
    </source>
</evidence>
<evidence type="ECO:0000313" key="12">
    <source>
        <dbReference type="EMBL" id="KAH0215262.1"/>
    </source>
</evidence>
<keyword evidence="7" id="KW-0175">Coiled coil</keyword>
<evidence type="ECO:0000256" key="8">
    <source>
        <dbReference type="SAM" id="MobiDB-lite"/>
    </source>
</evidence>
<feature type="region of interest" description="Disordered" evidence="8">
    <location>
        <begin position="601"/>
        <end position="645"/>
    </location>
</feature>
<feature type="region of interest" description="Disordered" evidence="8">
    <location>
        <begin position="877"/>
        <end position="904"/>
    </location>
</feature>
<dbReference type="SUPFAM" id="SSF57850">
    <property type="entry name" value="RING/U-box"/>
    <property type="match status" value="1"/>
</dbReference>
<feature type="compositionally biased region" description="Basic and acidic residues" evidence="8">
    <location>
        <begin position="607"/>
        <end position="621"/>
    </location>
</feature>
<evidence type="ECO:0000256" key="6">
    <source>
        <dbReference type="PROSITE-ProRule" id="PRU00228"/>
    </source>
</evidence>
<dbReference type="PROSITE" id="PS50222">
    <property type="entry name" value="EF_HAND_2"/>
    <property type="match status" value="2"/>
</dbReference>
<dbReference type="GO" id="GO:0005829">
    <property type="term" value="C:cytosol"/>
    <property type="evidence" value="ECO:0007669"/>
    <property type="project" value="TreeGrafter"/>
</dbReference>
<dbReference type="InterPro" id="IPR043145">
    <property type="entry name" value="Znf_ZZ_sf"/>
</dbReference>
<feature type="coiled-coil region" evidence="7">
    <location>
        <begin position="785"/>
        <end position="812"/>
    </location>
</feature>
<feature type="domain" description="ZZ-type" evidence="10">
    <location>
        <begin position="242"/>
        <end position="294"/>
    </location>
</feature>
<evidence type="ECO:0000313" key="13">
    <source>
        <dbReference type="Proteomes" id="UP000767238"/>
    </source>
</evidence>
<proteinExistence type="predicted"/>
<feature type="coiled-coil region" evidence="7">
    <location>
        <begin position="690"/>
        <end position="724"/>
    </location>
</feature>
<dbReference type="OrthoDB" id="2122982at2759"/>
<dbReference type="GO" id="GO:0008270">
    <property type="term" value="F:zinc ion binding"/>
    <property type="evidence" value="ECO:0007669"/>
    <property type="project" value="UniProtKB-KW"/>
</dbReference>
<feature type="transmembrane region" description="Helical" evidence="9">
    <location>
        <begin position="12"/>
        <end position="33"/>
    </location>
</feature>
<keyword evidence="9" id="KW-1133">Transmembrane helix</keyword>
<evidence type="ECO:0000256" key="9">
    <source>
        <dbReference type="SAM" id="Phobius"/>
    </source>
</evidence>
<dbReference type="CDD" id="cd00051">
    <property type="entry name" value="EFh"/>
    <property type="match status" value="1"/>
</dbReference>
<dbReference type="InterPro" id="IPR018247">
    <property type="entry name" value="EF_Hand_1_Ca_BS"/>
</dbReference>
<dbReference type="InterPro" id="IPR028846">
    <property type="entry name" value="Recoverin"/>
</dbReference>
<dbReference type="SMART" id="SM00291">
    <property type="entry name" value="ZnF_ZZ"/>
    <property type="match status" value="1"/>
</dbReference>
<keyword evidence="5" id="KW-0106">Calcium</keyword>
<keyword evidence="1" id="KW-0479">Metal-binding</keyword>
<dbReference type="GO" id="GO:0016020">
    <property type="term" value="C:membrane"/>
    <property type="evidence" value="ECO:0007669"/>
    <property type="project" value="TreeGrafter"/>
</dbReference>
<dbReference type="InterPro" id="IPR002048">
    <property type="entry name" value="EF_hand_dom"/>
</dbReference>
<evidence type="ECO:0000256" key="1">
    <source>
        <dbReference type="ARBA" id="ARBA00022723"/>
    </source>
</evidence>
<name>A0A9P8K5N6_AURME</name>
<feature type="domain" description="EF-hand" evidence="11">
    <location>
        <begin position="418"/>
        <end position="453"/>
    </location>
</feature>
<keyword evidence="9" id="KW-0812">Transmembrane</keyword>
<dbReference type="GO" id="GO:0005509">
    <property type="term" value="F:calcium ion binding"/>
    <property type="evidence" value="ECO:0007669"/>
    <property type="project" value="InterPro"/>
</dbReference>
<protein>
    <submittedName>
        <fullName evidence="12">Uncharacterized protein</fullName>
    </submittedName>
</protein>
<dbReference type="PANTHER" id="PTHR23055:SF187">
    <property type="entry name" value="EF HAND DOMAIN PROTEIN (AFU_ORTHOLOGUE AFUA_6G07310)"/>
    <property type="match status" value="1"/>
</dbReference>
<evidence type="ECO:0000259" key="11">
    <source>
        <dbReference type="PROSITE" id="PS50222"/>
    </source>
</evidence>
<gene>
    <name evidence="12" type="ORF">KCV03_g8114</name>
</gene>
<dbReference type="AlphaFoldDB" id="A0A9P8K5N6"/>
<comment type="caution">
    <text evidence="12">The sequence shown here is derived from an EMBL/GenBank/DDBJ whole genome shotgun (WGS) entry which is preliminary data.</text>
</comment>
<accession>A0A9P8K5N6</accession>
<sequence length="976" mass="109726">MAANASSLLSRPWVLVTTGFIAAYTSYVIWSNWPAHEAPSSLRRRNAVRSRVNTRPQTRIWTSDSSEPSLPFGLVHVDFDGIVVRFPNGPEPPTVIEIAEALNIPSHAAYDVTLKIQETALRHIFSILLRPVEERSTEQSDAARDLQELVPFLRQPNINELIARIHILCSGPWRFHQAAVARAFAEHCGLERMPLISDDAELAMTETAAGSDHEDDGEPAQGIKAVVYHIAEEKTMRQLYVHTGIRCEQCGQCPILGVRWHCNNCPDFDLCSTCEAQPLHPKTHVFTKIKIPISFLGQNHQVHDVSYPGDPLAQWPAIRTSLKKELAVDSGFEDLEIQVFYDQFGCKANVAYPEDPMQIGLAIDRHAFNKLMMSPTWKRPAEPSVLYDRMFSFYDTDNNGLIGFREYVLGIAYLRRPNKQNSLERVFLGYDFDGDGYVSRRDFIRMLSAKYAIQKKLVEDAIRAAEIDMVTYTSNIVRSSQPISAAFAQEDVPPGQTRLPTMKVTDRFGESQVRPDAGPFASAVLPDGLELPDSNLVGAIAHRYGVDALPENVNQTDTLSVEQLTAFTSSLNRSYSVEIDGIQHGEEPRFMVDTDFRQIRSQSSLDEPEKRWHQDLEDATRGEYSATRKSSTQETLPDDEDPLPPLPADILERGRAYDVPAAEKDFGSEVIFQVVQEGLNELIDPIFAKKERVAEQVRLTQEERRRFRREIDEYVQEAKSRREELIAGSEVDPLMAIANAANNTEHDSHEQQHSSTAFGDTLLQVEPTDGNARLPTPREIAMDLQEHIVQQSQALDNNLEDLETNIREQSLDDLLAQSGYIVDFSSAPAPTTQHDGAGSDIDEHQSSILDDMLADLPALEDIPVDENRDLHHAETSTHFTNYSPPAQHLQAPFSTPDMDSPASVFAPFRSDAVEQSDSPSQERLRELARLDEEEKDIHMRGGPGRLNLEEFEQTIRSDKRGMLQGVAEAWLEWAEF</sequence>
<evidence type="ECO:0000259" key="10">
    <source>
        <dbReference type="PROSITE" id="PS50135"/>
    </source>
</evidence>
<keyword evidence="9" id="KW-0472">Membrane</keyword>
<dbReference type="SMART" id="SM00054">
    <property type="entry name" value="EFh"/>
    <property type="match status" value="2"/>
</dbReference>
<evidence type="ECO:0000256" key="4">
    <source>
        <dbReference type="ARBA" id="ARBA00022833"/>
    </source>
</evidence>
<evidence type="ECO:0000256" key="2">
    <source>
        <dbReference type="ARBA" id="ARBA00022737"/>
    </source>
</evidence>
<feature type="domain" description="EF-hand" evidence="11">
    <location>
        <begin position="382"/>
        <end position="417"/>
    </location>
</feature>
<dbReference type="PROSITE" id="PS01357">
    <property type="entry name" value="ZF_ZZ_1"/>
    <property type="match status" value="1"/>
</dbReference>
<evidence type="ECO:0000256" key="5">
    <source>
        <dbReference type="ARBA" id="ARBA00022837"/>
    </source>
</evidence>
<dbReference type="SUPFAM" id="SSF47473">
    <property type="entry name" value="EF-hand"/>
    <property type="match status" value="1"/>
</dbReference>
<reference evidence="12" key="2">
    <citation type="submission" date="2021-08" db="EMBL/GenBank/DDBJ databases">
        <authorList>
            <person name="Gostincar C."/>
            <person name="Sun X."/>
            <person name="Song Z."/>
            <person name="Gunde-Cimerman N."/>
        </authorList>
    </citation>
    <scope>NUCLEOTIDE SEQUENCE</scope>
    <source>
        <strain evidence="12">EXF-8016</strain>
    </source>
</reference>
<dbReference type="CDD" id="cd02340">
    <property type="entry name" value="ZZ_NBR1_like"/>
    <property type="match status" value="1"/>
</dbReference>
<keyword evidence="4" id="KW-0862">Zinc</keyword>
<reference evidence="12" key="1">
    <citation type="journal article" date="2021" name="J Fungi (Basel)">
        <title>Virulence traits and population genomics of the black yeast Aureobasidium melanogenum.</title>
        <authorList>
            <person name="Cernosa A."/>
            <person name="Sun X."/>
            <person name="Gostincar C."/>
            <person name="Fang C."/>
            <person name="Gunde-Cimerman N."/>
            <person name="Song Z."/>
        </authorList>
    </citation>
    <scope>NUCLEOTIDE SEQUENCE</scope>
    <source>
        <strain evidence="12">EXF-8016</strain>
    </source>
</reference>
<dbReference type="Gene3D" id="1.10.238.10">
    <property type="entry name" value="EF-hand"/>
    <property type="match status" value="1"/>
</dbReference>
<dbReference type="Pfam" id="PF00569">
    <property type="entry name" value="ZZ"/>
    <property type="match status" value="1"/>
</dbReference>
<organism evidence="12 13">
    <name type="scientific">Aureobasidium melanogenum</name>
    <name type="common">Aureobasidium pullulans var. melanogenum</name>
    <dbReference type="NCBI Taxonomy" id="46634"/>
    <lineage>
        <taxon>Eukaryota</taxon>
        <taxon>Fungi</taxon>
        <taxon>Dikarya</taxon>
        <taxon>Ascomycota</taxon>
        <taxon>Pezizomycotina</taxon>
        <taxon>Dothideomycetes</taxon>
        <taxon>Dothideomycetidae</taxon>
        <taxon>Dothideales</taxon>
        <taxon>Saccotheciaceae</taxon>
        <taxon>Aureobasidium</taxon>
    </lineage>
</organism>
<dbReference type="EMBL" id="JAHFYH010000074">
    <property type="protein sequence ID" value="KAH0215262.1"/>
    <property type="molecule type" value="Genomic_DNA"/>
</dbReference>
<evidence type="ECO:0000256" key="3">
    <source>
        <dbReference type="ARBA" id="ARBA00022771"/>
    </source>
</evidence>
<dbReference type="PANTHER" id="PTHR23055">
    <property type="entry name" value="CALCIUM BINDING PROTEINS"/>
    <property type="match status" value="1"/>
</dbReference>